<dbReference type="EMBL" id="QPJT01000002">
    <property type="protein sequence ID" value="RCX20103.1"/>
    <property type="molecule type" value="Genomic_DNA"/>
</dbReference>
<dbReference type="InterPro" id="IPR010144">
    <property type="entry name" value="CRISPR-assoc_prot_Csd1-typ"/>
</dbReference>
<evidence type="ECO:0000313" key="2">
    <source>
        <dbReference type="EMBL" id="RCX20103.1"/>
    </source>
</evidence>
<gene>
    <name evidence="2" type="ORF">DFR58_102172</name>
</gene>
<dbReference type="RefSeq" id="WP_114296217.1">
    <property type="nucleotide sequence ID" value="NZ_QPJT01000002.1"/>
</dbReference>
<reference evidence="2 3" key="1">
    <citation type="submission" date="2018-07" db="EMBL/GenBank/DDBJ databases">
        <title>Genomic Encyclopedia of Type Strains, Phase IV (KMG-IV): sequencing the most valuable type-strain genomes for metagenomic binning, comparative biology and taxonomic classification.</title>
        <authorList>
            <person name="Goeker M."/>
        </authorList>
    </citation>
    <scope>NUCLEOTIDE SEQUENCE [LARGE SCALE GENOMIC DNA]</scope>
    <source>
        <strain evidence="2 3">DSM 27016</strain>
    </source>
</reference>
<protein>
    <submittedName>
        <fullName evidence="2">CRISPR-associated Csd1 family protein</fullName>
    </submittedName>
</protein>
<keyword evidence="3" id="KW-1185">Reference proteome</keyword>
<dbReference type="OrthoDB" id="5389988at2"/>
<dbReference type="NCBIfam" id="TIGR01863">
    <property type="entry name" value="cas_Csd1"/>
    <property type="match status" value="1"/>
</dbReference>
<accession>A0A369BEY2</accession>
<organism evidence="2 3">
    <name type="scientific">Anaerobacterium chartisolvens</name>
    <dbReference type="NCBI Taxonomy" id="1297424"/>
    <lineage>
        <taxon>Bacteria</taxon>
        <taxon>Bacillati</taxon>
        <taxon>Bacillota</taxon>
        <taxon>Clostridia</taxon>
        <taxon>Eubacteriales</taxon>
        <taxon>Oscillospiraceae</taxon>
        <taxon>Anaerobacterium</taxon>
    </lineage>
</organism>
<dbReference type="AlphaFoldDB" id="A0A369BEY2"/>
<dbReference type="CDD" id="cd09757">
    <property type="entry name" value="Cas8c_I-C"/>
    <property type="match status" value="1"/>
</dbReference>
<feature type="region of interest" description="Disordered" evidence="1">
    <location>
        <begin position="625"/>
        <end position="649"/>
    </location>
</feature>
<evidence type="ECO:0000313" key="3">
    <source>
        <dbReference type="Proteomes" id="UP000253034"/>
    </source>
</evidence>
<dbReference type="Proteomes" id="UP000253034">
    <property type="component" value="Unassembled WGS sequence"/>
</dbReference>
<comment type="caution">
    <text evidence="2">The sequence shown here is derived from an EMBL/GenBank/DDBJ whole genome shotgun (WGS) entry which is preliminary data.</text>
</comment>
<dbReference type="Pfam" id="PF09709">
    <property type="entry name" value="Cas_Csd1"/>
    <property type="match status" value="1"/>
</dbReference>
<name>A0A369BEY2_9FIRM</name>
<evidence type="ECO:0000256" key="1">
    <source>
        <dbReference type="SAM" id="MobiDB-lite"/>
    </source>
</evidence>
<sequence>MSWMSMLYKTYENCESKVGKSEFGETPLLPISHTTQIAQLEAMITEDGEWVDFQARVLPKEEGTTIIPCTEDSATRSGTFPPPHPLFDKLQYLAGDYERFGGEKGMEFYKRYISQLEDWHSSDFSIPQIRAVLKYLKKGTLIADLVREGILHCGDDGKLLDKWNGAADSMPQYFKSFSISQKDAFIRFRVKRSSGKPESVWLSESVWNSFIGYYRSCQSDRGLCYVQGTEVPCTEKAPSKIRNSGDKAKLISANDSTGFTYRGRFKDRTQALAVGYETSQKAHNALRWLLDKKGHRNGEQAFVAWGIEDQPMPPFMGDGFDMLIQEELAGENSTREEYAERFRKSMAGYGSKLGDNDDVVVMGVDSATPGRLSVIYYRELKGSELLGSLNNWHSTCCWHHQYKKVEDGKDEKGKPKNKYVDFYGAPAPEDIVFAAYGSSAGDKLKKATVERLLPCIIDRAAIPSDIVRCAAARGSNPVAMEPWEYKKTLSIACALIRKYYNDKEGEKWSMSIEQTNDRSYLFGRLLACAHALEAYALFVAGEKGRQTNAERYHCQFSKRPSKTWVIINERLDPYIKRLGSRANRYQNAIIEITDKITFNNFTNDALSEVYLLGYASQLQYFKESRKASDDNGAQEEKTNNEEMDKGELE</sequence>
<proteinExistence type="predicted"/>